<dbReference type="PANTHER" id="PTHR21312">
    <property type="entry name" value="SERINE PROTEASE INHIBITOR"/>
    <property type="match status" value="1"/>
</dbReference>
<reference evidence="6" key="2">
    <citation type="submission" date="2025-08" db="UniProtKB">
        <authorList>
            <consortium name="Ensembl"/>
        </authorList>
    </citation>
    <scope>IDENTIFICATION</scope>
</reference>
<reference evidence="6" key="3">
    <citation type="submission" date="2025-09" db="UniProtKB">
        <authorList>
            <consortium name="Ensembl"/>
        </authorList>
    </citation>
    <scope>IDENTIFICATION</scope>
</reference>
<comment type="subcellular location">
    <subcellularLocation>
        <location evidence="1">Secreted</location>
    </subcellularLocation>
</comment>
<evidence type="ECO:0000313" key="7">
    <source>
        <dbReference type="Proteomes" id="UP000694547"/>
    </source>
</evidence>
<keyword evidence="7" id="KW-1185">Reference proteome</keyword>
<evidence type="ECO:0000259" key="5">
    <source>
        <dbReference type="PROSITE" id="PS51465"/>
    </source>
</evidence>
<dbReference type="FunFam" id="3.30.60.30:FF:000037">
    <property type="entry name" value="Ovomucoid"/>
    <property type="match status" value="1"/>
</dbReference>
<dbReference type="Pfam" id="PF00050">
    <property type="entry name" value="Kazal_1"/>
    <property type="match status" value="1"/>
</dbReference>
<evidence type="ECO:0000313" key="6">
    <source>
        <dbReference type="Ensembl" id="ENSPEMP00000012101.1"/>
    </source>
</evidence>
<dbReference type="CDD" id="cd00104">
    <property type="entry name" value="KAZAL_FS"/>
    <property type="match status" value="1"/>
</dbReference>
<dbReference type="GeneTree" id="ENSGT00940000166334"/>
<dbReference type="InterPro" id="IPR036058">
    <property type="entry name" value="Kazal_dom_sf"/>
</dbReference>
<dbReference type="InterPro" id="IPR002350">
    <property type="entry name" value="Kazal_dom"/>
</dbReference>
<dbReference type="GO" id="GO:0005576">
    <property type="term" value="C:extracellular region"/>
    <property type="evidence" value="ECO:0007669"/>
    <property type="project" value="UniProtKB-SubCell"/>
</dbReference>
<dbReference type="SMART" id="SM00280">
    <property type="entry name" value="KAZAL"/>
    <property type="match status" value="1"/>
</dbReference>
<keyword evidence="4" id="KW-0472">Membrane</keyword>
<evidence type="ECO:0000256" key="2">
    <source>
        <dbReference type="ARBA" id="ARBA00022525"/>
    </source>
</evidence>
<dbReference type="AlphaFoldDB" id="A0A8C8TJX3"/>
<reference evidence="6 7" key="1">
    <citation type="submission" date="2018-10" db="EMBL/GenBank/DDBJ databases">
        <title>Improved assembly of the deer mouse Peromyscus maniculatus genome.</title>
        <authorList>
            <person name="Lassance J.-M."/>
            <person name="Hoekstra H.E."/>
        </authorList>
    </citation>
    <scope>NUCLEOTIDE SEQUENCE [LARGE SCALE GENOMIC DNA]</scope>
</reference>
<keyword evidence="4" id="KW-0812">Transmembrane</keyword>
<evidence type="ECO:0000256" key="4">
    <source>
        <dbReference type="SAM" id="Phobius"/>
    </source>
</evidence>
<protein>
    <submittedName>
        <fullName evidence="6">Predicted gene 10267</fullName>
    </submittedName>
</protein>
<keyword evidence="2" id="KW-0964">Secreted</keyword>
<dbReference type="PROSITE" id="PS00282">
    <property type="entry name" value="KAZAL_1"/>
    <property type="match status" value="1"/>
</dbReference>
<dbReference type="Proteomes" id="UP000694547">
    <property type="component" value="Chromosome 19"/>
</dbReference>
<proteinExistence type="predicted"/>
<evidence type="ECO:0000256" key="3">
    <source>
        <dbReference type="ARBA" id="ARBA00023157"/>
    </source>
</evidence>
<keyword evidence="4" id="KW-1133">Transmembrane helix</keyword>
<feature type="domain" description="Kazal-like" evidence="5">
    <location>
        <begin position="28"/>
        <end position="83"/>
    </location>
</feature>
<keyword evidence="3" id="KW-1015">Disulfide bond</keyword>
<feature type="transmembrane region" description="Helical" evidence="4">
    <location>
        <begin position="6"/>
        <end position="28"/>
    </location>
</feature>
<sequence>MLVFSRVIYIILSLLLYSESTFIGPALYRRPTMCGMYSPLGICTREYYPVCGTNDRTYFNKCAFCIAYRESNGKIKFKHYGKC</sequence>
<dbReference type="Ensembl" id="ENSPEMT00000016297.2">
    <property type="protein sequence ID" value="ENSPEMP00000012101.1"/>
    <property type="gene ID" value="ENSPEMG00000012538.2"/>
</dbReference>
<name>A0A8C8TJX3_PERMB</name>
<accession>A0A8C8TJX3</accession>
<organism evidence="6 7">
    <name type="scientific">Peromyscus maniculatus bairdii</name>
    <name type="common">Prairie deer mouse</name>
    <dbReference type="NCBI Taxonomy" id="230844"/>
    <lineage>
        <taxon>Eukaryota</taxon>
        <taxon>Metazoa</taxon>
        <taxon>Chordata</taxon>
        <taxon>Craniata</taxon>
        <taxon>Vertebrata</taxon>
        <taxon>Euteleostomi</taxon>
        <taxon>Mammalia</taxon>
        <taxon>Eutheria</taxon>
        <taxon>Euarchontoglires</taxon>
        <taxon>Glires</taxon>
        <taxon>Rodentia</taxon>
        <taxon>Myomorpha</taxon>
        <taxon>Muroidea</taxon>
        <taxon>Cricetidae</taxon>
        <taxon>Neotominae</taxon>
        <taxon>Peromyscus</taxon>
    </lineage>
</organism>
<dbReference type="Gene3D" id="3.30.60.30">
    <property type="match status" value="1"/>
</dbReference>
<dbReference type="PANTHER" id="PTHR21312:SF30">
    <property type="entry name" value="SERINE PROTEASE INHIBITOR KAZAL-TYPE 11-RELATED"/>
    <property type="match status" value="1"/>
</dbReference>
<dbReference type="SUPFAM" id="SSF100895">
    <property type="entry name" value="Kazal-type serine protease inhibitors"/>
    <property type="match status" value="1"/>
</dbReference>
<evidence type="ECO:0000256" key="1">
    <source>
        <dbReference type="ARBA" id="ARBA00004613"/>
    </source>
</evidence>
<dbReference type="PROSITE" id="PS51465">
    <property type="entry name" value="KAZAL_2"/>
    <property type="match status" value="1"/>
</dbReference>